<evidence type="ECO:0000256" key="1">
    <source>
        <dbReference type="ARBA" id="ARBA00009387"/>
    </source>
</evidence>
<evidence type="ECO:0000313" key="5">
    <source>
        <dbReference type="Proteomes" id="UP001055125"/>
    </source>
</evidence>
<sequence length="166" mass="17635">MIFRFSSLSLACSFLALPAWASPSASGSDLDTLIAQHAQANGVPEALVHRVVQRESRYNARASSRGNYGLMQIRHGTARGMGYSGSATGLLDANTNLTYAVPYLAAAYRVAGGNQSRAIALYARGFYHQAKRGGFGARGVVAEAAQPSAQPRLDQMAAQLQLPSFE</sequence>
<gene>
    <name evidence="4" type="ORF">OCOJLMKI_2265</name>
</gene>
<organism evidence="4 5">
    <name type="scientific">Methylobacterium iners</name>
    <dbReference type="NCBI Taxonomy" id="418707"/>
    <lineage>
        <taxon>Bacteria</taxon>
        <taxon>Pseudomonadati</taxon>
        <taxon>Pseudomonadota</taxon>
        <taxon>Alphaproteobacteria</taxon>
        <taxon>Hyphomicrobiales</taxon>
        <taxon>Methylobacteriaceae</taxon>
        <taxon>Methylobacterium</taxon>
    </lineage>
</organism>
<proteinExistence type="inferred from homology"/>
<dbReference type="SUPFAM" id="SSF53955">
    <property type="entry name" value="Lysozyme-like"/>
    <property type="match status" value="1"/>
</dbReference>
<dbReference type="InterPro" id="IPR008258">
    <property type="entry name" value="Transglycosylase_SLT_dom_1"/>
</dbReference>
<name>A0ABQ4RWW0_9HYPH</name>
<dbReference type="Gene3D" id="1.10.530.10">
    <property type="match status" value="1"/>
</dbReference>
<dbReference type="RefSeq" id="WP_238244202.1">
    <property type="nucleotide sequence ID" value="NZ_BPQP01000032.1"/>
</dbReference>
<protein>
    <recommendedName>
        <fullName evidence="3">Transglycosylase SLT domain-containing protein</fullName>
    </recommendedName>
</protein>
<accession>A0ABQ4RWW0</accession>
<keyword evidence="2" id="KW-0732">Signal</keyword>
<comment type="similarity">
    <text evidence="1">Belongs to the virb1 family.</text>
</comment>
<feature type="chain" id="PRO_5045791591" description="Transglycosylase SLT domain-containing protein" evidence="2">
    <location>
        <begin position="22"/>
        <end position="166"/>
    </location>
</feature>
<reference evidence="4" key="1">
    <citation type="journal article" date="2021" name="Front. Microbiol.">
        <title>Comprehensive Comparative Genomics and Phenotyping of Methylobacterium Species.</title>
        <authorList>
            <person name="Alessa O."/>
            <person name="Ogura Y."/>
            <person name="Fujitani Y."/>
            <person name="Takami H."/>
            <person name="Hayashi T."/>
            <person name="Sahin N."/>
            <person name="Tani A."/>
        </authorList>
    </citation>
    <scope>NUCLEOTIDE SEQUENCE</scope>
    <source>
        <strain evidence="4">DSM 19015</strain>
    </source>
</reference>
<dbReference type="Pfam" id="PF01464">
    <property type="entry name" value="SLT"/>
    <property type="match status" value="1"/>
</dbReference>
<comment type="caution">
    <text evidence="4">The sequence shown here is derived from an EMBL/GenBank/DDBJ whole genome shotgun (WGS) entry which is preliminary data.</text>
</comment>
<reference evidence="4" key="2">
    <citation type="submission" date="2021-08" db="EMBL/GenBank/DDBJ databases">
        <authorList>
            <person name="Tani A."/>
            <person name="Ola A."/>
            <person name="Ogura Y."/>
            <person name="Katsura K."/>
            <person name="Hayashi T."/>
        </authorList>
    </citation>
    <scope>NUCLEOTIDE SEQUENCE</scope>
    <source>
        <strain evidence="4">DSM 19015</strain>
    </source>
</reference>
<dbReference type="InterPro" id="IPR023346">
    <property type="entry name" value="Lysozyme-like_dom_sf"/>
</dbReference>
<dbReference type="Proteomes" id="UP001055125">
    <property type="component" value="Unassembled WGS sequence"/>
</dbReference>
<evidence type="ECO:0000313" key="4">
    <source>
        <dbReference type="EMBL" id="GJD95056.1"/>
    </source>
</evidence>
<feature type="signal peptide" evidence="2">
    <location>
        <begin position="1"/>
        <end position="21"/>
    </location>
</feature>
<dbReference type="CDD" id="cd00254">
    <property type="entry name" value="LT-like"/>
    <property type="match status" value="1"/>
</dbReference>
<evidence type="ECO:0000256" key="2">
    <source>
        <dbReference type="SAM" id="SignalP"/>
    </source>
</evidence>
<keyword evidence="5" id="KW-1185">Reference proteome</keyword>
<evidence type="ECO:0000259" key="3">
    <source>
        <dbReference type="Pfam" id="PF01464"/>
    </source>
</evidence>
<feature type="domain" description="Transglycosylase SLT" evidence="3">
    <location>
        <begin position="33"/>
        <end position="131"/>
    </location>
</feature>
<dbReference type="EMBL" id="BPQP01000032">
    <property type="protein sequence ID" value="GJD95056.1"/>
    <property type="molecule type" value="Genomic_DNA"/>
</dbReference>